<protein>
    <submittedName>
        <fullName evidence="2">14819_t:CDS:1</fullName>
    </submittedName>
</protein>
<dbReference type="OrthoDB" id="10261027at2759"/>
<feature type="domain" description="Protein kinase" evidence="1">
    <location>
        <begin position="29"/>
        <end position="299"/>
    </location>
</feature>
<dbReference type="InterPro" id="IPR001245">
    <property type="entry name" value="Ser-Thr/Tyr_kinase_cat_dom"/>
</dbReference>
<dbReference type="SUPFAM" id="SSF56112">
    <property type="entry name" value="Protein kinase-like (PK-like)"/>
    <property type="match status" value="1"/>
</dbReference>
<dbReference type="Gene3D" id="1.10.510.10">
    <property type="entry name" value="Transferase(Phosphotransferase) domain 1"/>
    <property type="match status" value="1"/>
</dbReference>
<comment type="caution">
    <text evidence="2">The sequence shown here is derived from an EMBL/GenBank/DDBJ whole genome shotgun (WGS) entry which is preliminary data.</text>
</comment>
<dbReference type="EMBL" id="CAMKVN010002162">
    <property type="protein sequence ID" value="CAI2179862.1"/>
    <property type="molecule type" value="Genomic_DNA"/>
</dbReference>
<keyword evidence="3" id="KW-1185">Reference proteome</keyword>
<proteinExistence type="predicted"/>
<dbReference type="InterPro" id="IPR051681">
    <property type="entry name" value="Ser/Thr_Kinases-Pseudokinases"/>
</dbReference>
<dbReference type="Pfam" id="PF07714">
    <property type="entry name" value="PK_Tyr_Ser-Thr"/>
    <property type="match status" value="1"/>
</dbReference>
<dbReference type="InterPro" id="IPR000719">
    <property type="entry name" value="Prot_kinase_dom"/>
</dbReference>
<sequence length="338" mass="39136">MSASNGLYESWIENAISNQHIQLFSHGDFKNKDNCGKGGLGQIKRADWQYLDGKVALKELLDYNIKRFVQEVKMHISCHWSEYVVRFFGLTKESPNNKYMMVMEYANFKSLRNFLKVKGVTNIDWEVKFKLSLDIAKGLNCLHSRKIIHRDLHTDNIVINQIFWKTSCCQPEFIAKITDFGEAIFKDEILNENGGFGQPEFTDPNYLDRGIKRDERSDIYGLGVIFWEISSGKMPFEKYARDSGNDILLLTIQIISGKREKVPEETPECYSLLYRDCWNLDQSKRPTLEKIIKVLNKSVSNAEDIEDASTLSFDEETNNESDNNELNIEYLGFLIKDT</sequence>
<evidence type="ECO:0000313" key="3">
    <source>
        <dbReference type="Proteomes" id="UP001153678"/>
    </source>
</evidence>
<evidence type="ECO:0000313" key="2">
    <source>
        <dbReference type="EMBL" id="CAI2179862.1"/>
    </source>
</evidence>
<name>A0A9W4SSF5_9GLOM</name>
<gene>
    <name evidence="2" type="ORF">FWILDA_LOCUS9299</name>
</gene>
<reference evidence="2" key="1">
    <citation type="submission" date="2022-08" db="EMBL/GenBank/DDBJ databases">
        <authorList>
            <person name="Kallberg Y."/>
            <person name="Tangrot J."/>
            <person name="Rosling A."/>
        </authorList>
    </citation>
    <scope>NUCLEOTIDE SEQUENCE</scope>
    <source>
        <strain evidence="2">Wild A</strain>
    </source>
</reference>
<dbReference type="InterPro" id="IPR011009">
    <property type="entry name" value="Kinase-like_dom_sf"/>
</dbReference>
<dbReference type="AlphaFoldDB" id="A0A9W4SSF5"/>
<accession>A0A9W4SSF5</accession>
<dbReference type="PANTHER" id="PTHR44329">
    <property type="entry name" value="SERINE/THREONINE-PROTEIN KINASE TNNI3K-RELATED"/>
    <property type="match status" value="1"/>
</dbReference>
<dbReference type="GO" id="GO:0005524">
    <property type="term" value="F:ATP binding"/>
    <property type="evidence" value="ECO:0007669"/>
    <property type="project" value="InterPro"/>
</dbReference>
<dbReference type="PROSITE" id="PS50011">
    <property type="entry name" value="PROTEIN_KINASE_DOM"/>
    <property type="match status" value="1"/>
</dbReference>
<dbReference type="Proteomes" id="UP001153678">
    <property type="component" value="Unassembled WGS sequence"/>
</dbReference>
<organism evidence="2 3">
    <name type="scientific">Funneliformis geosporum</name>
    <dbReference type="NCBI Taxonomy" id="1117311"/>
    <lineage>
        <taxon>Eukaryota</taxon>
        <taxon>Fungi</taxon>
        <taxon>Fungi incertae sedis</taxon>
        <taxon>Mucoromycota</taxon>
        <taxon>Glomeromycotina</taxon>
        <taxon>Glomeromycetes</taxon>
        <taxon>Glomerales</taxon>
        <taxon>Glomeraceae</taxon>
        <taxon>Funneliformis</taxon>
    </lineage>
</organism>
<dbReference type="PIRSF" id="PIRSF000654">
    <property type="entry name" value="Integrin-linked_kinase"/>
    <property type="match status" value="1"/>
</dbReference>
<evidence type="ECO:0000259" key="1">
    <source>
        <dbReference type="PROSITE" id="PS50011"/>
    </source>
</evidence>
<dbReference type="GO" id="GO:0004674">
    <property type="term" value="F:protein serine/threonine kinase activity"/>
    <property type="evidence" value="ECO:0007669"/>
    <property type="project" value="TreeGrafter"/>
</dbReference>